<gene>
    <name evidence="1" type="ORF">GO986_00070</name>
</gene>
<dbReference type="EMBL" id="WQLB01000001">
    <property type="protein sequence ID" value="MVN85167.1"/>
    <property type="molecule type" value="Genomic_DNA"/>
</dbReference>
<accession>A0A7C9HPF4</accession>
<protein>
    <submittedName>
        <fullName evidence="1">Uncharacterized protein</fullName>
    </submittedName>
</protein>
<sequence length="167" mass="18121">MTAKRKNSGKWQRLAVLEEAHSAKGEAVRAQNWAYIEAAERRLSAADRAAWQDAAQVIERGAEPEVLDRLRVACAHLPPDLPHVAHPAKDEAQAWANGVDFSDGAPLLPPPATRAAAFASYFEAGAQWCDREAVRLPLSPDVHRLARWGAALWRFEGGLCAVLGGLA</sequence>
<comment type="caution">
    <text evidence="1">The sequence shown here is derived from an EMBL/GenBank/DDBJ whole genome shotgun (WGS) entry which is preliminary data.</text>
</comment>
<organism evidence="1 2">
    <name type="scientific">Deinococcus arboris</name>
    <dbReference type="NCBI Taxonomy" id="2682977"/>
    <lineage>
        <taxon>Bacteria</taxon>
        <taxon>Thermotogati</taxon>
        <taxon>Deinococcota</taxon>
        <taxon>Deinococci</taxon>
        <taxon>Deinococcales</taxon>
        <taxon>Deinococcaceae</taxon>
        <taxon>Deinococcus</taxon>
    </lineage>
</organism>
<reference evidence="1 2" key="1">
    <citation type="submission" date="2019-12" db="EMBL/GenBank/DDBJ databases">
        <title>Deinococcus sp. HMF7620 Genome sequencing and assembly.</title>
        <authorList>
            <person name="Kang H."/>
            <person name="Kim H."/>
            <person name="Joh K."/>
        </authorList>
    </citation>
    <scope>NUCLEOTIDE SEQUENCE [LARGE SCALE GENOMIC DNA]</scope>
    <source>
        <strain evidence="1 2">HMF7620</strain>
    </source>
</reference>
<keyword evidence="2" id="KW-1185">Reference proteome</keyword>
<dbReference type="AlphaFoldDB" id="A0A7C9HPF4"/>
<evidence type="ECO:0000313" key="1">
    <source>
        <dbReference type="EMBL" id="MVN85167.1"/>
    </source>
</evidence>
<dbReference type="Proteomes" id="UP000483286">
    <property type="component" value="Unassembled WGS sequence"/>
</dbReference>
<proteinExistence type="predicted"/>
<dbReference type="RefSeq" id="WP_157457197.1">
    <property type="nucleotide sequence ID" value="NZ_WQLB01000001.1"/>
</dbReference>
<evidence type="ECO:0000313" key="2">
    <source>
        <dbReference type="Proteomes" id="UP000483286"/>
    </source>
</evidence>
<name>A0A7C9HPF4_9DEIO</name>